<dbReference type="PROSITE" id="PS50222">
    <property type="entry name" value="EF_HAND_2"/>
    <property type="match status" value="2"/>
</dbReference>
<keyword evidence="4" id="KW-0677">Repeat</keyword>
<evidence type="ECO:0000256" key="2">
    <source>
        <dbReference type="ARBA" id="ARBA00022490"/>
    </source>
</evidence>
<protein>
    <recommendedName>
        <fullName evidence="6">EF-hand domain-containing protein</fullName>
    </recommendedName>
</protein>
<name>A0A653BTP1_CALMS</name>
<evidence type="ECO:0000256" key="4">
    <source>
        <dbReference type="ARBA" id="ARBA00022737"/>
    </source>
</evidence>
<dbReference type="SUPFAM" id="SSF47473">
    <property type="entry name" value="EF-hand"/>
    <property type="match status" value="1"/>
</dbReference>
<dbReference type="GO" id="GO:0048306">
    <property type="term" value="F:calcium-dependent protein binding"/>
    <property type="evidence" value="ECO:0007669"/>
    <property type="project" value="UniProtKB-ARBA"/>
</dbReference>
<dbReference type="GO" id="GO:0005509">
    <property type="term" value="F:calcium ion binding"/>
    <property type="evidence" value="ECO:0007669"/>
    <property type="project" value="InterPro"/>
</dbReference>
<dbReference type="InterPro" id="IPR011992">
    <property type="entry name" value="EF-hand-dom_pair"/>
</dbReference>
<evidence type="ECO:0000256" key="1">
    <source>
        <dbReference type="ARBA" id="ARBA00004496"/>
    </source>
</evidence>
<dbReference type="OrthoDB" id="10248537at2759"/>
<keyword evidence="5" id="KW-0106">Calcium</keyword>
<keyword evidence="2" id="KW-0963">Cytoplasm</keyword>
<evidence type="ECO:0000313" key="7">
    <source>
        <dbReference type="EMBL" id="VEN38696.1"/>
    </source>
</evidence>
<keyword evidence="3" id="KW-0479">Metal-binding</keyword>
<feature type="domain" description="EF-hand" evidence="6">
    <location>
        <begin position="59"/>
        <end position="78"/>
    </location>
</feature>
<accession>A0A653BTP1</accession>
<dbReference type="PANTHER" id="PTHR46212">
    <property type="entry name" value="PEFLIN"/>
    <property type="match status" value="1"/>
</dbReference>
<dbReference type="EMBL" id="CAACVG010004823">
    <property type="protein sequence ID" value="VEN38696.1"/>
    <property type="molecule type" value="Genomic_DNA"/>
</dbReference>
<sequence length="78" mass="8983">MKRPQGFGRFCPEVQKWFQAVDKNKSGRISWEELQSGLGEHFSPTCCKLLTGMFRVNGMFDKDKTGTISSNEFQMLYP</sequence>
<feature type="domain" description="EF-hand" evidence="6">
    <location>
        <begin position="9"/>
        <end position="44"/>
    </location>
</feature>
<organism evidence="7 8">
    <name type="scientific">Callosobruchus maculatus</name>
    <name type="common">Southern cowpea weevil</name>
    <name type="synonym">Pulse bruchid</name>
    <dbReference type="NCBI Taxonomy" id="64391"/>
    <lineage>
        <taxon>Eukaryota</taxon>
        <taxon>Metazoa</taxon>
        <taxon>Ecdysozoa</taxon>
        <taxon>Arthropoda</taxon>
        <taxon>Hexapoda</taxon>
        <taxon>Insecta</taxon>
        <taxon>Pterygota</taxon>
        <taxon>Neoptera</taxon>
        <taxon>Endopterygota</taxon>
        <taxon>Coleoptera</taxon>
        <taxon>Polyphaga</taxon>
        <taxon>Cucujiformia</taxon>
        <taxon>Chrysomeloidea</taxon>
        <taxon>Chrysomelidae</taxon>
        <taxon>Bruchinae</taxon>
        <taxon>Bruchini</taxon>
        <taxon>Callosobruchus</taxon>
    </lineage>
</organism>
<reference evidence="7 8" key="1">
    <citation type="submission" date="2019-01" db="EMBL/GenBank/DDBJ databases">
        <authorList>
            <person name="Sayadi A."/>
        </authorList>
    </citation>
    <scope>NUCLEOTIDE SEQUENCE [LARGE SCALE GENOMIC DNA]</scope>
</reference>
<keyword evidence="8" id="KW-1185">Reference proteome</keyword>
<dbReference type="InterPro" id="IPR018247">
    <property type="entry name" value="EF_Hand_1_Ca_BS"/>
</dbReference>
<dbReference type="PANTHER" id="PTHR46212:SF3">
    <property type="entry name" value="GH27120P"/>
    <property type="match status" value="1"/>
</dbReference>
<dbReference type="InterPro" id="IPR051426">
    <property type="entry name" value="Peflin/Sorcin_CaBP"/>
</dbReference>
<dbReference type="PROSITE" id="PS00018">
    <property type="entry name" value="EF_HAND_1"/>
    <property type="match status" value="2"/>
</dbReference>
<proteinExistence type="predicted"/>
<dbReference type="Pfam" id="PF13202">
    <property type="entry name" value="EF-hand_5"/>
    <property type="match status" value="2"/>
</dbReference>
<gene>
    <name evidence="7" type="ORF">CALMAC_LOCUS3493</name>
</gene>
<comment type="subcellular location">
    <subcellularLocation>
        <location evidence="1">Cytoplasm</location>
    </subcellularLocation>
</comment>
<dbReference type="AlphaFoldDB" id="A0A653BTP1"/>
<dbReference type="Proteomes" id="UP000410492">
    <property type="component" value="Unassembled WGS sequence"/>
</dbReference>
<evidence type="ECO:0000256" key="3">
    <source>
        <dbReference type="ARBA" id="ARBA00022723"/>
    </source>
</evidence>
<evidence type="ECO:0000256" key="5">
    <source>
        <dbReference type="ARBA" id="ARBA00022837"/>
    </source>
</evidence>
<dbReference type="GO" id="GO:0005737">
    <property type="term" value="C:cytoplasm"/>
    <property type="evidence" value="ECO:0007669"/>
    <property type="project" value="UniProtKB-SubCell"/>
</dbReference>
<evidence type="ECO:0000259" key="6">
    <source>
        <dbReference type="PROSITE" id="PS50222"/>
    </source>
</evidence>
<dbReference type="InterPro" id="IPR002048">
    <property type="entry name" value="EF_hand_dom"/>
</dbReference>
<evidence type="ECO:0000313" key="8">
    <source>
        <dbReference type="Proteomes" id="UP000410492"/>
    </source>
</evidence>
<dbReference type="Gene3D" id="1.10.238.10">
    <property type="entry name" value="EF-hand"/>
    <property type="match status" value="1"/>
</dbReference>